<dbReference type="InterPro" id="IPR029069">
    <property type="entry name" value="HotDog_dom_sf"/>
</dbReference>
<dbReference type="SUPFAM" id="SSF54637">
    <property type="entry name" value="Thioesterase/thiol ester dehydrase-isomerase"/>
    <property type="match status" value="1"/>
</dbReference>
<gene>
    <name evidence="2" type="ORF">BP5553_02167</name>
</gene>
<dbReference type="EMBL" id="NPIC01000001">
    <property type="protein sequence ID" value="RDL42188.1"/>
    <property type="molecule type" value="Genomic_DNA"/>
</dbReference>
<evidence type="ECO:0000313" key="2">
    <source>
        <dbReference type="EMBL" id="RDL42188.1"/>
    </source>
</evidence>
<feature type="domain" description="Thioesterase" evidence="1">
    <location>
        <begin position="98"/>
        <end position="171"/>
    </location>
</feature>
<dbReference type="Gene3D" id="3.10.129.10">
    <property type="entry name" value="Hotdog Thioesterase"/>
    <property type="match status" value="1"/>
</dbReference>
<dbReference type="CDD" id="cd03443">
    <property type="entry name" value="PaaI_thioesterase"/>
    <property type="match status" value="1"/>
</dbReference>
<dbReference type="PANTHER" id="PTHR47260:SF3">
    <property type="entry name" value="THIOESTERASE FAMILY PROTEIN (AFU_ORTHOLOGUE AFUA_7G03960)"/>
    <property type="match status" value="1"/>
</dbReference>
<reference evidence="2 3" key="1">
    <citation type="journal article" date="2018" name="IMA Fungus">
        <title>IMA Genome-F 9: Draft genome sequence of Annulohypoxylon stygium, Aspergillus mulundensis, Berkeleyomyces basicola (syn. Thielaviopsis basicola), Ceratocystis smalleyi, two Cercospora beticola strains, Coleophoma cylindrospora, Fusarium fracticaudum, Phialophora cf. hyalina, and Morchella septimelata.</title>
        <authorList>
            <person name="Wingfield B.D."/>
            <person name="Bills G.F."/>
            <person name="Dong Y."/>
            <person name="Huang W."/>
            <person name="Nel W.J."/>
            <person name="Swalarsk-Parry B.S."/>
            <person name="Vaghefi N."/>
            <person name="Wilken P.M."/>
            <person name="An Z."/>
            <person name="de Beer Z.W."/>
            <person name="De Vos L."/>
            <person name="Chen L."/>
            <person name="Duong T.A."/>
            <person name="Gao Y."/>
            <person name="Hammerbacher A."/>
            <person name="Kikkert J.R."/>
            <person name="Li Y."/>
            <person name="Li H."/>
            <person name="Li K."/>
            <person name="Li Q."/>
            <person name="Liu X."/>
            <person name="Ma X."/>
            <person name="Naidoo K."/>
            <person name="Pethybridge S.J."/>
            <person name="Sun J."/>
            <person name="Steenkamp E.T."/>
            <person name="van der Nest M.A."/>
            <person name="van Wyk S."/>
            <person name="Wingfield M.J."/>
            <person name="Xiong C."/>
            <person name="Yue Q."/>
            <person name="Zhang X."/>
        </authorList>
    </citation>
    <scope>NUCLEOTIDE SEQUENCE [LARGE SCALE GENOMIC DNA]</scope>
    <source>
        <strain evidence="2 3">BP 5553</strain>
    </source>
</reference>
<sequence>MPPGKPLQKGAPPTIKAHFESTPAFSRLFSDPTLEALGDLGYDPPSTHNTFIGKTLSTDDTIIASQSFRNRPQPGTNEHFEVVTVLSIGSGVNGHSDVCHGGFVSVLLDEALGAAAEQEHPPDKSAMTAYLNVNYKKPVMTPSNVLCRGIVKKTDGRKMWLEGLIEDDKGVILASAEALFIIIEKTKALEKL</sequence>
<dbReference type="OrthoDB" id="506431at2759"/>
<proteinExistence type="predicted"/>
<dbReference type="InterPro" id="IPR006683">
    <property type="entry name" value="Thioestr_dom"/>
</dbReference>
<dbReference type="InterPro" id="IPR052061">
    <property type="entry name" value="PTE-AB_protein"/>
</dbReference>
<keyword evidence="3" id="KW-1185">Reference proteome</keyword>
<comment type="caution">
    <text evidence="2">The sequence shown here is derived from an EMBL/GenBank/DDBJ whole genome shotgun (WGS) entry which is preliminary data.</text>
</comment>
<dbReference type="PANTHER" id="PTHR47260">
    <property type="entry name" value="UPF0644 PROTEIN PB2B4.06"/>
    <property type="match status" value="1"/>
</dbReference>
<evidence type="ECO:0000259" key="1">
    <source>
        <dbReference type="Pfam" id="PF03061"/>
    </source>
</evidence>
<dbReference type="GeneID" id="43595016"/>
<accession>A0A370U333</accession>
<organism evidence="2 3">
    <name type="scientific">Venustampulla echinocandica</name>
    <dbReference type="NCBI Taxonomy" id="2656787"/>
    <lineage>
        <taxon>Eukaryota</taxon>
        <taxon>Fungi</taxon>
        <taxon>Dikarya</taxon>
        <taxon>Ascomycota</taxon>
        <taxon>Pezizomycotina</taxon>
        <taxon>Leotiomycetes</taxon>
        <taxon>Helotiales</taxon>
        <taxon>Pleuroascaceae</taxon>
        <taxon>Venustampulla</taxon>
    </lineage>
</organism>
<dbReference type="STRING" id="2656787.A0A370U333"/>
<dbReference type="RefSeq" id="XP_031874844.1">
    <property type="nucleotide sequence ID" value="XM_032010790.1"/>
</dbReference>
<evidence type="ECO:0000313" key="3">
    <source>
        <dbReference type="Proteomes" id="UP000254866"/>
    </source>
</evidence>
<dbReference type="AlphaFoldDB" id="A0A370U333"/>
<dbReference type="Pfam" id="PF03061">
    <property type="entry name" value="4HBT"/>
    <property type="match status" value="1"/>
</dbReference>
<protein>
    <recommendedName>
        <fullName evidence="1">Thioesterase domain-containing protein</fullName>
    </recommendedName>
</protein>
<name>A0A370U333_9HELO</name>
<dbReference type="Proteomes" id="UP000254866">
    <property type="component" value="Unassembled WGS sequence"/>
</dbReference>